<gene>
    <name evidence="1" type="ORF">MC7420_7601</name>
</gene>
<evidence type="ECO:0000313" key="1">
    <source>
        <dbReference type="EMBL" id="EDX72121.1"/>
    </source>
</evidence>
<keyword evidence="2" id="KW-1185">Reference proteome</keyword>
<sequence>MSQPYISQIFQQKRKCNAPSPHLTEPFTEAEQSLVTTVNTTQDLKPQLAEFVK</sequence>
<organism evidence="1 2">
    <name type="scientific">Coleofasciculus chthonoplastes PCC 7420</name>
    <dbReference type="NCBI Taxonomy" id="118168"/>
    <lineage>
        <taxon>Bacteria</taxon>
        <taxon>Bacillati</taxon>
        <taxon>Cyanobacteriota</taxon>
        <taxon>Cyanophyceae</taxon>
        <taxon>Coleofasciculales</taxon>
        <taxon>Coleofasciculaceae</taxon>
        <taxon>Coleofasciculus</taxon>
    </lineage>
</organism>
<name>B4W148_9CYAN</name>
<dbReference type="Proteomes" id="UP000003835">
    <property type="component" value="Unassembled WGS sequence"/>
</dbReference>
<evidence type="ECO:0000313" key="2">
    <source>
        <dbReference type="Proteomes" id="UP000003835"/>
    </source>
</evidence>
<protein>
    <submittedName>
        <fullName evidence="1">Uncharacterized protein</fullName>
    </submittedName>
</protein>
<dbReference type="HOGENOM" id="CLU_3060449_0_0_3"/>
<reference evidence="1 2" key="1">
    <citation type="submission" date="2008-07" db="EMBL/GenBank/DDBJ databases">
        <authorList>
            <person name="Tandeau de Marsac N."/>
            <person name="Ferriera S."/>
            <person name="Johnson J."/>
            <person name="Kravitz S."/>
            <person name="Beeson K."/>
            <person name="Sutton G."/>
            <person name="Rogers Y.-H."/>
            <person name="Friedman R."/>
            <person name="Frazier M."/>
            <person name="Venter J.C."/>
        </authorList>
    </citation>
    <scope>NUCLEOTIDE SEQUENCE [LARGE SCALE GENOMIC DNA]</scope>
    <source>
        <strain evidence="1 2">PCC 7420</strain>
    </source>
</reference>
<accession>B4W148</accession>
<proteinExistence type="predicted"/>
<dbReference type="EMBL" id="DS989867">
    <property type="protein sequence ID" value="EDX72121.1"/>
    <property type="molecule type" value="Genomic_DNA"/>
</dbReference>
<dbReference type="AlphaFoldDB" id="B4W148"/>